<dbReference type="InterPro" id="IPR002204">
    <property type="entry name" value="3-OH-isobutyrate_DH-rel_CS"/>
</dbReference>
<keyword evidence="12" id="KW-1185">Reference proteome</keyword>
<evidence type="ECO:0000256" key="7">
    <source>
        <dbReference type="ARBA" id="ARBA00049197"/>
    </source>
</evidence>
<dbReference type="EMBL" id="KV454433">
    <property type="protein sequence ID" value="ODQ79217.1"/>
    <property type="molecule type" value="Genomic_DNA"/>
</dbReference>
<evidence type="ECO:0000256" key="5">
    <source>
        <dbReference type="ARBA" id="ARBA00023002"/>
    </source>
</evidence>
<dbReference type="Pfam" id="PF03446">
    <property type="entry name" value="NAD_binding_2"/>
    <property type="match status" value="1"/>
</dbReference>
<evidence type="ECO:0000256" key="6">
    <source>
        <dbReference type="ARBA" id="ARBA00023027"/>
    </source>
</evidence>
<dbReference type="InterPro" id="IPR013328">
    <property type="entry name" value="6PGD_dom2"/>
</dbReference>
<sequence>MQRFTRTSAARATRTLARSFSSSTPVLTNYGFIGLGQMGQNMSRHLHSKLKPEDKLFVYDVNAPAITAALGNTKDHGHQQMYAASSVVDVGANCEVVITMLPEGKHVKAVVQEIVDLKKDSPTVFVDSSTIDIPTSQAISQLVREANAGEYLDAPVSGGAMGARDATLSFMIGREGPKLTDDRLQFIFDAMGARIFFMGKISSGLAAKLANNYLLALTNIATADSFNLARTFGLDMAVYAELVSKSTGNSWASATNCPVPGVKAGVPSNDGYKGGFATRLTRKDMVLACQSAESIGQPLFLGAIGKEIYDKACEREDLANRDLAVLYEWLGEMGGDSRVA</sequence>
<evidence type="ECO:0000313" key="11">
    <source>
        <dbReference type="EMBL" id="ODQ79217.1"/>
    </source>
</evidence>
<dbReference type="EC" id="1.1.1.31" evidence="3"/>
<gene>
    <name evidence="11" type="ORF">BABINDRAFT_162256</name>
</gene>
<feature type="domain" description="6-phosphogluconate dehydrogenase NADP-binding" evidence="9">
    <location>
        <begin position="30"/>
        <end position="199"/>
    </location>
</feature>
<dbReference type="InterPro" id="IPR006115">
    <property type="entry name" value="6PGDH_NADP-bd"/>
</dbReference>
<dbReference type="Gene3D" id="1.10.1040.10">
    <property type="entry name" value="N-(1-d-carboxylethyl)-l-norvaline Dehydrogenase, domain 2"/>
    <property type="match status" value="1"/>
</dbReference>
<evidence type="ECO:0000256" key="8">
    <source>
        <dbReference type="PIRSR" id="PIRSR000103-1"/>
    </source>
</evidence>
<comment type="catalytic activity">
    <reaction evidence="7">
        <text>3-hydroxy-2-methylpropanoate + NAD(+) = 2-methyl-3-oxopropanoate + NADH + H(+)</text>
        <dbReference type="Rhea" id="RHEA:17681"/>
        <dbReference type="ChEBI" id="CHEBI:11805"/>
        <dbReference type="ChEBI" id="CHEBI:15378"/>
        <dbReference type="ChEBI" id="CHEBI:57540"/>
        <dbReference type="ChEBI" id="CHEBI:57700"/>
        <dbReference type="ChEBI" id="CHEBI:57945"/>
        <dbReference type="EC" id="1.1.1.31"/>
    </reaction>
</comment>
<dbReference type="AlphaFoldDB" id="A0A1E3QQH9"/>
<keyword evidence="4" id="KW-0101">Branched-chain amino acid catabolism</keyword>
<dbReference type="FunFam" id="1.10.1040.10:FF:000006">
    <property type="entry name" value="3-hydroxyisobutyrate dehydrogenase"/>
    <property type="match status" value="1"/>
</dbReference>
<feature type="active site" evidence="8">
    <location>
        <position position="208"/>
    </location>
</feature>
<dbReference type="Gene3D" id="3.40.50.720">
    <property type="entry name" value="NAD(P)-binding Rossmann-like Domain"/>
    <property type="match status" value="1"/>
</dbReference>
<dbReference type="PANTHER" id="PTHR22981:SF7">
    <property type="entry name" value="3-HYDROXYISOBUTYRATE DEHYDROGENASE, MITOCHONDRIAL"/>
    <property type="match status" value="1"/>
</dbReference>
<organism evidence="11 12">
    <name type="scientific">Babjeviella inositovora NRRL Y-12698</name>
    <dbReference type="NCBI Taxonomy" id="984486"/>
    <lineage>
        <taxon>Eukaryota</taxon>
        <taxon>Fungi</taxon>
        <taxon>Dikarya</taxon>
        <taxon>Ascomycota</taxon>
        <taxon>Saccharomycotina</taxon>
        <taxon>Pichiomycetes</taxon>
        <taxon>Serinales incertae sedis</taxon>
        <taxon>Babjeviella</taxon>
    </lineage>
</organism>
<dbReference type="Proteomes" id="UP000094336">
    <property type="component" value="Unassembled WGS sequence"/>
</dbReference>
<evidence type="ECO:0000256" key="3">
    <source>
        <dbReference type="ARBA" id="ARBA00012991"/>
    </source>
</evidence>
<feature type="domain" description="3-hydroxyisobutyrate dehydrogenase-like NAD-binding" evidence="10">
    <location>
        <begin position="203"/>
        <end position="328"/>
    </location>
</feature>
<dbReference type="SUPFAM" id="SSF51735">
    <property type="entry name" value="NAD(P)-binding Rossmann-fold domains"/>
    <property type="match status" value="1"/>
</dbReference>
<evidence type="ECO:0000259" key="9">
    <source>
        <dbReference type="Pfam" id="PF03446"/>
    </source>
</evidence>
<protein>
    <recommendedName>
        <fullName evidence="3">3-hydroxyisobutyrate dehydrogenase</fullName>
        <ecNumber evidence="3">1.1.1.31</ecNumber>
    </recommendedName>
</protein>
<evidence type="ECO:0000256" key="1">
    <source>
        <dbReference type="ARBA" id="ARBA00005109"/>
    </source>
</evidence>
<dbReference type="SUPFAM" id="SSF48179">
    <property type="entry name" value="6-phosphogluconate dehydrogenase C-terminal domain-like"/>
    <property type="match status" value="1"/>
</dbReference>
<dbReference type="GO" id="GO:0051287">
    <property type="term" value="F:NAD binding"/>
    <property type="evidence" value="ECO:0007669"/>
    <property type="project" value="InterPro"/>
</dbReference>
<name>A0A1E3QQH9_9ASCO</name>
<dbReference type="OrthoDB" id="21615at2759"/>
<dbReference type="InterPro" id="IPR015815">
    <property type="entry name" value="HIBADH-related"/>
</dbReference>
<dbReference type="STRING" id="984486.A0A1E3QQH9"/>
<accession>A0A1E3QQH9</accession>
<proteinExistence type="inferred from homology"/>
<comment type="similarity">
    <text evidence="2">Belongs to the HIBADH-related family. 3-hydroxyisobutyrate dehydrogenase subfamily.</text>
</comment>
<dbReference type="Pfam" id="PF14833">
    <property type="entry name" value="NAD_binding_11"/>
    <property type="match status" value="1"/>
</dbReference>
<evidence type="ECO:0000256" key="2">
    <source>
        <dbReference type="ARBA" id="ARBA00006013"/>
    </source>
</evidence>
<dbReference type="GO" id="GO:0005739">
    <property type="term" value="C:mitochondrion"/>
    <property type="evidence" value="ECO:0007669"/>
    <property type="project" value="TreeGrafter"/>
</dbReference>
<comment type="pathway">
    <text evidence="1">Amino-acid degradation; L-valine degradation.</text>
</comment>
<evidence type="ECO:0000313" key="12">
    <source>
        <dbReference type="Proteomes" id="UP000094336"/>
    </source>
</evidence>
<dbReference type="PIRSF" id="PIRSF000103">
    <property type="entry name" value="HIBADH"/>
    <property type="match status" value="1"/>
</dbReference>
<reference evidence="12" key="1">
    <citation type="submission" date="2016-05" db="EMBL/GenBank/DDBJ databases">
        <title>Comparative genomics of biotechnologically important yeasts.</title>
        <authorList>
            <consortium name="DOE Joint Genome Institute"/>
            <person name="Riley R."/>
            <person name="Haridas S."/>
            <person name="Wolfe K.H."/>
            <person name="Lopes M.R."/>
            <person name="Hittinger C.T."/>
            <person name="Goker M."/>
            <person name="Salamov A."/>
            <person name="Wisecaver J."/>
            <person name="Long T.M."/>
            <person name="Aerts A.L."/>
            <person name="Barry K."/>
            <person name="Choi C."/>
            <person name="Clum A."/>
            <person name="Coughlan A.Y."/>
            <person name="Deshpande S."/>
            <person name="Douglass A.P."/>
            <person name="Hanson S.J."/>
            <person name="Klenk H.-P."/>
            <person name="Labutti K."/>
            <person name="Lapidus A."/>
            <person name="Lindquist E."/>
            <person name="Lipzen A."/>
            <person name="Meier-Kolthoff J.P."/>
            <person name="Ohm R.A."/>
            <person name="Otillar R.P."/>
            <person name="Pangilinan J."/>
            <person name="Peng Y."/>
            <person name="Rokas A."/>
            <person name="Rosa C.A."/>
            <person name="Scheuner C."/>
            <person name="Sibirny A.A."/>
            <person name="Slot J.C."/>
            <person name="Stielow J.B."/>
            <person name="Sun H."/>
            <person name="Kurtzman C.P."/>
            <person name="Blackwell M."/>
            <person name="Grigoriev I.V."/>
            <person name="Jeffries T.W."/>
        </authorList>
    </citation>
    <scope>NUCLEOTIDE SEQUENCE [LARGE SCALE GENOMIC DNA]</scope>
    <source>
        <strain evidence="12">NRRL Y-12698</strain>
    </source>
</reference>
<dbReference type="InterPro" id="IPR029154">
    <property type="entry name" value="HIBADH-like_NADP-bd"/>
</dbReference>
<evidence type="ECO:0000259" key="10">
    <source>
        <dbReference type="Pfam" id="PF14833"/>
    </source>
</evidence>
<keyword evidence="6" id="KW-0520">NAD</keyword>
<dbReference type="PROSITE" id="PS00895">
    <property type="entry name" value="3_HYDROXYISOBUT_DH"/>
    <property type="match status" value="1"/>
</dbReference>
<dbReference type="InterPro" id="IPR008927">
    <property type="entry name" value="6-PGluconate_DH-like_C_sf"/>
</dbReference>
<dbReference type="GO" id="GO:0006574">
    <property type="term" value="P:L-valine catabolic process"/>
    <property type="evidence" value="ECO:0007669"/>
    <property type="project" value="TreeGrafter"/>
</dbReference>
<dbReference type="PANTHER" id="PTHR22981">
    <property type="entry name" value="3-HYDROXYISOBUTYRATE DEHYDROGENASE-RELATED"/>
    <property type="match status" value="1"/>
</dbReference>
<dbReference type="GeneID" id="30147102"/>
<keyword evidence="5" id="KW-0560">Oxidoreductase</keyword>
<dbReference type="GO" id="GO:0008442">
    <property type="term" value="F:3-hydroxyisobutyrate dehydrogenase activity"/>
    <property type="evidence" value="ECO:0007669"/>
    <property type="project" value="UniProtKB-EC"/>
</dbReference>
<dbReference type="RefSeq" id="XP_018984545.1">
    <property type="nucleotide sequence ID" value="XM_019129249.1"/>
</dbReference>
<evidence type="ECO:0000256" key="4">
    <source>
        <dbReference type="ARBA" id="ARBA00022456"/>
    </source>
</evidence>
<dbReference type="GO" id="GO:0050661">
    <property type="term" value="F:NADP binding"/>
    <property type="evidence" value="ECO:0007669"/>
    <property type="project" value="InterPro"/>
</dbReference>
<dbReference type="InterPro" id="IPR036291">
    <property type="entry name" value="NAD(P)-bd_dom_sf"/>
</dbReference>